<dbReference type="Proteomes" id="UP000287746">
    <property type="component" value="Unassembled WGS sequence"/>
</dbReference>
<evidence type="ECO:0000313" key="6">
    <source>
        <dbReference type="Proteomes" id="UP000286681"/>
    </source>
</evidence>
<dbReference type="NCBIfam" id="NF033537">
    <property type="entry name" value="lasso_biosyn_B2"/>
    <property type="match status" value="1"/>
</dbReference>
<dbReference type="Pfam" id="PF13471">
    <property type="entry name" value="Transglut_core3"/>
    <property type="match status" value="1"/>
</dbReference>
<evidence type="ECO:0000259" key="1">
    <source>
        <dbReference type="Pfam" id="PF13471"/>
    </source>
</evidence>
<dbReference type="Proteomes" id="UP000286681">
    <property type="component" value="Unassembled WGS sequence"/>
</dbReference>
<evidence type="ECO:0000313" key="2">
    <source>
        <dbReference type="EMBL" id="APR54609.1"/>
    </source>
</evidence>
<evidence type="ECO:0000313" key="7">
    <source>
        <dbReference type="Proteomes" id="UP000287746"/>
    </source>
</evidence>
<reference evidence="5" key="2">
    <citation type="submission" date="2016-12" db="EMBL/GenBank/DDBJ databases">
        <title>Whole genome sequencing of Sphingomonas sp. ABOJV.</title>
        <authorList>
            <person name="Conlan S."/>
            <person name="Thomas P.J."/>
            <person name="Mullikin J."/>
            <person name="Palmore T.N."/>
            <person name="Frank K.M."/>
            <person name="Segre J.A."/>
        </authorList>
    </citation>
    <scope>NUCLEOTIDE SEQUENCE [LARGE SCALE GENOMIC DNA]</scope>
    <source>
        <strain evidence="5">ABOJV</strain>
    </source>
</reference>
<feature type="domain" description="Microcin J25-processing protein McjB C-terminal" evidence="1">
    <location>
        <begin position="120"/>
        <end position="232"/>
    </location>
</feature>
<keyword evidence="5" id="KW-1185">Reference proteome</keyword>
<dbReference type="EMBL" id="CP018820">
    <property type="protein sequence ID" value="APR54609.1"/>
    <property type="molecule type" value="Genomic_DNA"/>
</dbReference>
<dbReference type="InterPro" id="IPR032708">
    <property type="entry name" value="McjB_C"/>
</dbReference>
<name>A0A1L6JFB4_9SPHN</name>
<evidence type="ECO:0000313" key="5">
    <source>
        <dbReference type="Proteomes" id="UP000185161"/>
    </source>
</evidence>
<dbReference type="OrthoDB" id="119963at2"/>
<evidence type="ECO:0000313" key="3">
    <source>
        <dbReference type="EMBL" id="RSV07125.1"/>
    </source>
</evidence>
<accession>A0A1L6JFB4</accession>
<evidence type="ECO:0000313" key="4">
    <source>
        <dbReference type="EMBL" id="RSY85557.1"/>
    </source>
</evidence>
<dbReference type="RefSeq" id="WP_066573227.1">
    <property type="nucleotide sequence ID" value="NZ_CP018820.1"/>
</dbReference>
<dbReference type="KEGG" id="skr:BRX40_21215"/>
<gene>
    <name evidence="2" type="ORF">BRX40_21215</name>
    <name evidence="3" type="ORF">CA257_03810</name>
    <name evidence="4" type="ORF">DAH66_10865</name>
</gene>
<reference evidence="2" key="1">
    <citation type="submission" date="2016-12" db="EMBL/GenBank/DDBJ databases">
        <title>Whole genome sequencing of Sphingomonas koreensis.</title>
        <authorList>
            <person name="Conlan S."/>
            <person name="Thomas P.J."/>
            <person name="Mullikin J."/>
            <person name="Palmore T.N."/>
            <person name="Frank K.M."/>
            <person name="Segre J.A."/>
        </authorList>
    </citation>
    <scope>NUCLEOTIDE SEQUENCE</scope>
    <source>
        <strain evidence="2">ABOJV</strain>
    </source>
</reference>
<dbReference type="InterPro" id="IPR053521">
    <property type="entry name" value="McjB-like"/>
</dbReference>
<dbReference type="GeneID" id="44135090"/>
<dbReference type="EMBL" id="QQWO01000002">
    <property type="protein sequence ID" value="RSV07125.1"/>
    <property type="molecule type" value="Genomic_DNA"/>
</dbReference>
<protein>
    <submittedName>
        <fullName evidence="3">Lasso peptide biosynthesis B2 protein</fullName>
    </submittedName>
</protein>
<dbReference type="Proteomes" id="UP000185161">
    <property type="component" value="Chromosome"/>
</dbReference>
<sequence>MIDRRAAPGRAPFVMAYTLKPGISFCHVAGRTIFLDLRADRYFCLANDAERSFDRLAAASSGPEDMRILEGLAHQGILRASDTGSILQPCPAVTEARASLLDAAPTPVRPLQTLLAGTALLHAPLRLRLFGLHAAVARLQARKARLKTIRSERETLARGAAAFAQLRAIATTHDQCLPRSLAVTDRLLAAGVRAELVLAVKLQPFAAHAWVQWQDLVVNDRVDAVRDFTPILVV</sequence>
<proteinExistence type="predicted"/>
<reference evidence="6 7" key="3">
    <citation type="submission" date="2018-07" db="EMBL/GenBank/DDBJ databases">
        <title>Genomic and Epidemiologic Investigation of an Indolent Hospital Outbreak.</title>
        <authorList>
            <person name="Johnson R.C."/>
            <person name="Deming C."/>
            <person name="Conlan S."/>
            <person name="Zellmer C.J."/>
            <person name="Michelin A.V."/>
            <person name="Lee-Lin S."/>
            <person name="Thomas P.J."/>
            <person name="Park M."/>
            <person name="Weingarten R.A."/>
            <person name="Less J."/>
            <person name="Dekker J.P."/>
            <person name="Frank K.M."/>
            <person name="Musser K.A."/>
            <person name="Mcquiston J.R."/>
            <person name="Henderson D.K."/>
            <person name="Lau A.F."/>
            <person name="Palmore T.N."/>
            <person name="Segre J.A."/>
        </authorList>
    </citation>
    <scope>NUCLEOTIDE SEQUENCE [LARGE SCALE GENOMIC DNA]</scope>
    <source>
        <strain evidence="4 7">SK-CDC1_0717</strain>
        <strain evidence="3 6">SK-NIH.Env10_0317</strain>
    </source>
</reference>
<dbReference type="EMBL" id="QQYZ01000008">
    <property type="protein sequence ID" value="RSY85557.1"/>
    <property type="molecule type" value="Genomic_DNA"/>
</dbReference>
<organism evidence="2 5">
    <name type="scientific">Sphingomonas koreensis</name>
    <dbReference type="NCBI Taxonomy" id="93064"/>
    <lineage>
        <taxon>Bacteria</taxon>
        <taxon>Pseudomonadati</taxon>
        <taxon>Pseudomonadota</taxon>
        <taxon>Alphaproteobacteria</taxon>
        <taxon>Sphingomonadales</taxon>
        <taxon>Sphingomonadaceae</taxon>
        <taxon>Sphingomonas</taxon>
    </lineage>
</organism>
<dbReference type="STRING" id="93064.BRX40_21215"/>
<dbReference type="AlphaFoldDB" id="A0A1L6JFB4"/>